<evidence type="ECO:0000313" key="2">
    <source>
        <dbReference type="Proteomes" id="UP000620133"/>
    </source>
</evidence>
<dbReference type="AlphaFoldDB" id="A0A7U9TKA0"/>
<reference evidence="1" key="1">
    <citation type="submission" date="2021-01" db="EMBL/GenBank/DDBJ databases">
        <title>Draft genome sequence of Acholeplasmataceae bacterium strain Mahy22.</title>
        <authorList>
            <person name="Watanabe M."/>
            <person name="Kojima H."/>
            <person name="Fukui M."/>
        </authorList>
    </citation>
    <scope>NUCLEOTIDE SEQUENCE</scope>
    <source>
        <strain evidence="1">Mahy22</strain>
    </source>
</reference>
<dbReference type="RefSeq" id="WP_176239622.1">
    <property type="nucleotide sequence ID" value="NZ_AP024412.1"/>
</dbReference>
<organism evidence="1 2">
    <name type="scientific">Mariniplasma anaerobium</name>
    <dbReference type="NCBI Taxonomy" id="2735436"/>
    <lineage>
        <taxon>Bacteria</taxon>
        <taxon>Bacillati</taxon>
        <taxon>Mycoplasmatota</taxon>
        <taxon>Mollicutes</taxon>
        <taxon>Acholeplasmatales</taxon>
        <taxon>Acholeplasmataceae</taxon>
        <taxon>Mariniplasma</taxon>
    </lineage>
</organism>
<protein>
    <recommendedName>
        <fullName evidence="3">Oxaloacetate decarboxylase gamma chain</fullName>
    </recommendedName>
</protein>
<dbReference type="Proteomes" id="UP000620133">
    <property type="component" value="Chromosome"/>
</dbReference>
<dbReference type="KEGG" id="manr:MPAN_010530"/>
<dbReference type="EMBL" id="AP024412">
    <property type="protein sequence ID" value="BCR36160.1"/>
    <property type="molecule type" value="Genomic_DNA"/>
</dbReference>
<accession>A0A7U9TKA0</accession>
<name>A0A7U9TKA0_9MOLU</name>
<evidence type="ECO:0000313" key="1">
    <source>
        <dbReference type="EMBL" id="BCR36160.1"/>
    </source>
</evidence>
<sequence>MILLSTLQEGLFVSLFSIVIVFVLLSLIALAIQSLKYTHKKPKVMPLKAQKYVKPFELSDIKDEDMMVAALVASIDYFEEIKEDVRVVSVKEISQS</sequence>
<gene>
    <name evidence="1" type="ORF">MPAN_010530</name>
</gene>
<keyword evidence="2" id="KW-1185">Reference proteome</keyword>
<evidence type="ECO:0008006" key="3">
    <source>
        <dbReference type="Google" id="ProtNLM"/>
    </source>
</evidence>
<proteinExistence type="predicted"/>